<dbReference type="STRING" id="362418.IW19_14075"/>
<dbReference type="Proteomes" id="UP000028715">
    <property type="component" value="Unassembled WGS sequence"/>
</dbReference>
<dbReference type="AlphaFoldDB" id="A0A085ZQ52"/>
<name>A0A085ZQ52_9FLAO</name>
<dbReference type="EMBL" id="JPRL01000001">
    <property type="protein sequence ID" value="KFF06566.1"/>
    <property type="molecule type" value="Genomic_DNA"/>
</dbReference>
<comment type="caution">
    <text evidence="1">The sequence shown here is derived from an EMBL/GenBank/DDBJ whole genome shotgun (WGS) entry which is preliminary data.</text>
</comment>
<evidence type="ECO:0008006" key="3">
    <source>
        <dbReference type="Google" id="ProtNLM"/>
    </source>
</evidence>
<organism evidence="1 2">
    <name type="scientific">Flavobacterium reichenbachii</name>
    <dbReference type="NCBI Taxonomy" id="362418"/>
    <lineage>
        <taxon>Bacteria</taxon>
        <taxon>Pseudomonadati</taxon>
        <taxon>Bacteroidota</taxon>
        <taxon>Flavobacteriia</taxon>
        <taxon>Flavobacteriales</taxon>
        <taxon>Flavobacteriaceae</taxon>
        <taxon>Flavobacterium</taxon>
    </lineage>
</organism>
<evidence type="ECO:0000313" key="1">
    <source>
        <dbReference type="EMBL" id="KFF06566.1"/>
    </source>
</evidence>
<sequence length="206" mass="24652">MNKSLLFFFLISLKLYCQDFEGKVEYKISYKVISTKENEVNLKKDLGTKTTFIVKNGFYKEITDAEYMNYQLYNPKENRLYFTDKFTPKTLYFYRGQKLPNTKVEYKIIKNAETILGHICDVLIYKTDKYEIALYYSKDLKLNPEYFKNFTYLNRNKKAQIMKSIWLKQIITTKDYVATLKASKIIFAKISDSEFIKPQYDLLKEQ</sequence>
<dbReference type="RefSeq" id="WP_035685107.1">
    <property type="nucleotide sequence ID" value="NZ_JPRL01000001.1"/>
</dbReference>
<reference evidence="1 2" key="1">
    <citation type="submission" date="2014-07" db="EMBL/GenBank/DDBJ databases">
        <title>Genome of Flavobacterium reichenbachii LMG 25512.</title>
        <authorList>
            <person name="Stropko S.J."/>
            <person name="Pipes S.E."/>
            <person name="Newman J.D."/>
        </authorList>
    </citation>
    <scope>NUCLEOTIDE SEQUENCE [LARGE SCALE GENOMIC DNA]</scope>
    <source>
        <strain evidence="1 2">LMG 25512</strain>
    </source>
</reference>
<gene>
    <name evidence="1" type="ORF">IW19_14075</name>
</gene>
<evidence type="ECO:0000313" key="2">
    <source>
        <dbReference type="Proteomes" id="UP000028715"/>
    </source>
</evidence>
<accession>A0A085ZQ52</accession>
<dbReference type="OrthoDB" id="1377129at2"/>
<proteinExistence type="predicted"/>
<keyword evidence="2" id="KW-1185">Reference proteome</keyword>
<protein>
    <recommendedName>
        <fullName evidence="3">DUF4412 domain-containing protein</fullName>
    </recommendedName>
</protein>